<accession>A0AA37MAF9</accession>
<dbReference type="AlphaFoldDB" id="A0AA37MAF9"/>
<protein>
    <submittedName>
        <fullName evidence="1">Uncharacterized protein</fullName>
    </submittedName>
</protein>
<keyword evidence="2" id="KW-1185">Reference proteome</keyword>
<evidence type="ECO:0000313" key="2">
    <source>
        <dbReference type="Proteomes" id="UP001055108"/>
    </source>
</evidence>
<comment type="caution">
    <text evidence="1">The sequence shown here is derived from an EMBL/GenBank/DDBJ whole genome shotgun (WGS) entry which is preliminary data.</text>
</comment>
<dbReference type="Proteomes" id="UP001055108">
    <property type="component" value="Unassembled WGS sequence"/>
</dbReference>
<dbReference type="EMBL" id="BPQM01000043">
    <property type="protein sequence ID" value="GJD78810.1"/>
    <property type="molecule type" value="Genomic_DNA"/>
</dbReference>
<reference evidence="1" key="1">
    <citation type="journal article" date="2016" name="Front. Microbiol.">
        <title>Genome Sequence of the Piezophilic, Mesophilic Sulfate-Reducing Bacterium Desulfovibrio indicus J2T.</title>
        <authorList>
            <person name="Cao J."/>
            <person name="Maignien L."/>
            <person name="Shao Z."/>
            <person name="Alain K."/>
            <person name="Jebbar M."/>
        </authorList>
    </citation>
    <scope>NUCLEOTIDE SEQUENCE</scope>
    <source>
        <strain evidence="1">NBRC 103626</strain>
    </source>
</reference>
<reference evidence="1" key="2">
    <citation type="submission" date="2021-08" db="EMBL/GenBank/DDBJ databases">
        <authorList>
            <person name="Tani A."/>
            <person name="Ola A."/>
            <person name="Ogura Y."/>
            <person name="Katsura K."/>
            <person name="Hayashi T."/>
        </authorList>
    </citation>
    <scope>NUCLEOTIDE SEQUENCE</scope>
    <source>
        <strain evidence="1">NBRC 103626</strain>
    </source>
</reference>
<dbReference type="RefSeq" id="WP_238302514.1">
    <property type="nucleotide sequence ID" value="NZ_BPQM01000043.1"/>
</dbReference>
<gene>
    <name evidence="1" type="ORF">NBEOAGPD_2029</name>
</gene>
<sequence>MEPTPSSAIAEIDRFIEESRQLIARAEACRQSLIALGAREGHLLMATRTITAMGRIQATLLRQRAMLPQRALLPEGAAPPEAGRVPAVVVVARPARPWWALVGRRKAEARLS</sequence>
<organism evidence="1 2">
    <name type="scientific">Methylobacterium gregans</name>
    <dbReference type="NCBI Taxonomy" id="374424"/>
    <lineage>
        <taxon>Bacteria</taxon>
        <taxon>Pseudomonadati</taxon>
        <taxon>Pseudomonadota</taxon>
        <taxon>Alphaproteobacteria</taxon>
        <taxon>Hyphomicrobiales</taxon>
        <taxon>Methylobacteriaceae</taxon>
        <taxon>Methylobacterium</taxon>
    </lineage>
</organism>
<evidence type="ECO:0000313" key="1">
    <source>
        <dbReference type="EMBL" id="GJD78810.1"/>
    </source>
</evidence>
<proteinExistence type="predicted"/>
<name>A0AA37MAF9_9HYPH</name>